<dbReference type="EMBL" id="CP060139">
    <property type="protein sequence ID" value="QNR24572.1"/>
    <property type="molecule type" value="Genomic_DNA"/>
</dbReference>
<dbReference type="RefSeq" id="WP_210759099.1">
    <property type="nucleotide sequence ID" value="NZ_CP060139.1"/>
</dbReference>
<keyword evidence="2" id="KW-1185">Reference proteome</keyword>
<dbReference type="AlphaFoldDB" id="A0A7H0VFS4"/>
<accession>A0A7H0VFS4</accession>
<organism evidence="1 2">
    <name type="scientific">Croceimicrobium hydrocarbonivorans</name>
    <dbReference type="NCBI Taxonomy" id="2761580"/>
    <lineage>
        <taxon>Bacteria</taxon>
        <taxon>Pseudomonadati</taxon>
        <taxon>Bacteroidota</taxon>
        <taxon>Flavobacteriia</taxon>
        <taxon>Flavobacteriales</taxon>
        <taxon>Owenweeksiaceae</taxon>
        <taxon>Croceimicrobium</taxon>
    </lineage>
</organism>
<protein>
    <recommendedName>
        <fullName evidence="3">Lipocalin-like domain-containing protein</fullName>
    </recommendedName>
</protein>
<reference evidence="1 2" key="1">
    <citation type="submission" date="2020-08" db="EMBL/GenBank/DDBJ databases">
        <title>Croceimicrobium hydrocarbonivorans gen. nov., sp. nov., a novel marine bacterium isolated from a bacterial consortium that degrades polyethylene terephthalate.</title>
        <authorList>
            <person name="Liu R."/>
        </authorList>
    </citation>
    <scope>NUCLEOTIDE SEQUENCE [LARGE SCALE GENOMIC DNA]</scope>
    <source>
        <strain evidence="1 2">A20-9</strain>
    </source>
</reference>
<dbReference type="KEGG" id="chyd:H4K34_01650"/>
<sequence length="130" mass="15189">MKALVTAFLLMALVADQKDWKTAELKGLYVHEDGEPGRTIENSDGSESHIMPIIFSRQVLDLKSWGRFEERNEGFSETMYVQRGRWKLKGDTIYLRFYPKGSKEERYFVEDNGNLIHSNGAYSYSRQREK</sequence>
<evidence type="ECO:0008006" key="3">
    <source>
        <dbReference type="Google" id="ProtNLM"/>
    </source>
</evidence>
<name>A0A7H0VFS4_9FLAO</name>
<dbReference type="Proteomes" id="UP000516305">
    <property type="component" value="Chromosome"/>
</dbReference>
<evidence type="ECO:0000313" key="2">
    <source>
        <dbReference type="Proteomes" id="UP000516305"/>
    </source>
</evidence>
<evidence type="ECO:0000313" key="1">
    <source>
        <dbReference type="EMBL" id="QNR24572.1"/>
    </source>
</evidence>
<proteinExistence type="predicted"/>
<gene>
    <name evidence="1" type="ORF">H4K34_01650</name>
</gene>